<protein>
    <submittedName>
        <fullName evidence="2">Uncharacterized protein</fullName>
    </submittedName>
</protein>
<reference evidence="2" key="1">
    <citation type="submission" date="2021-12" db="EMBL/GenBank/DDBJ databases">
        <authorList>
            <person name="Zaccaron A."/>
            <person name="Stergiopoulos I."/>
        </authorList>
    </citation>
    <scope>NUCLEOTIDE SEQUENCE</scope>
    <source>
        <strain evidence="2">Race5_Kim</strain>
    </source>
</reference>
<dbReference type="Proteomes" id="UP000756132">
    <property type="component" value="Chromosome 3"/>
</dbReference>
<dbReference type="RefSeq" id="XP_047759851.1">
    <property type="nucleotide sequence ID" value="XM_047907854.1"/>
</dbReference>
<evidence type="ECO:0000256" key="1">
    <source>
        <dbReference type="SAM" id="MobiDB-lite"/>
    </source>
</evidence>
<feature type="compositionally biased region" description="Polar residues" evidence="1">
    <location>
        <begin position="558"/>
        <end position="581"/>
    </location>
</feature>
<dbReference type="PANTHER" id="PTHR38795:SF1">
    <property type="entry name" value="DUF6604 DOMAIN-CONTAINING PROTEIN"/>
    <property type="match status" value="1"/>
</dbReference>
<dbReference type="KEGG" id="ffu:CLAFUR5_08706"/>
<evidence type="ECO:0000313" key="2">
    <source>
        <dbReference type="EMBL" id="UJO15485.1"/>
    </source>
</evidence>
<name>A0A9Q8LDH2_PASFU</name>
<accession>A0A9Q8LDH2</accession>
<proteinExistence type="predicted"/>
<sequence length="604" mass="67040">MARAHVKLIAAHPSLSSDTAITTLLNVELRNNDKTQTPILVKLGTTEELDGQIVDLLCPYGATLARYVAREWNDISAYVLAKSSDPDGLVKEWPTTNAVDCFAFHPFAKVLCSLLPSVVQAVLEARDAVEPDYHLPHLLEALEQDWGKAEFMIISFMFQVYMDIHCNMEKVKPDVCTILTAMSSRTKLVMNRYRDFSATSSTPLVDIYLGPGMSRLAKEDFAMVETMRNAANVTKEQLAPSWIGGKPIKLWRDMPALALQEIDHHQMRTCPTGLRVANEGSVVVAMGYVYRAAQHAGTLGIAWRDMDWLLSHHGADRSLVEDVKPGESIAVFLRRYAIALGAPVSMFADPKTRTNLHSIRCRKSRTFDTTSRFFQVARDTVNADLAVGRRTGGWIEVTLQKIFAEKQEQEALSRGRRKADKSSATTHLDLLRLFKSLRADAEKELGFDYISFWIDLAELFAKMRAETAEQLNHFESTKYNVDGLLAAPILAAALDAEIASLPMESSTLGTVGRILQQHIAKKGAVYTTAAQALIEGRVPELWAEEVESPADKRDSDQGSDQAIEQISSPFETRTEIVNHQATVEDVEDAGDKVESDDPDGCSRI</sequence>
<feature type="compositionally biased region" description="Basic and acidic residues" evidence="1">
    <location>
        <begin position="589"/>
        <end position="604"/>
    </location>
</feature>
<dbReference type="AlphaFoldDB" id="A0A9Q8LDH2"/>
<gene>
    <name evidence="2" type="ORF">CLAFUR5_08706</name>
</gene>
<dbReference type="EMBL" id="CP090165">
    <property type="protein sequence ID" value="UJO15485.1"/>
    <property type="molecule type" value="Genomic_DNA"/>
</dbReference>
<feature type="region of interest" description="Disordered" evidence="1">
    <location>
        <begin position="545"/>
        <end position="604"/>
    </location>
</feature>
<dbReference type="PANTHER" id="PTHR38795">
    <property type="entry name" value="DUF6604 DOMAIN-CONTAINING PROTEIN"/>
    <property type="match status" value="1"/>
</dbReference>
<dbReference type="GeneID" id="71988584"/>
<keyword evidence="3" id="KW-1185">Reference proteome</keyword>
<organism evidence="2 3">
    <name type="scientific">Passalora fulva</name>
    <name type="common">Tomato leaf mold</name>
    <name type="synonym">Cladosporium fulvum</name>
    <dbReference type="NCBI Taxonomy" id="5499"/>
    <lineage>
        <taxon>Eukaryota</taxon>
        <taxon>Fungi</taxon>
        <taxon>Dikarya</taxon>
        <taxon>Ascomycota</taxon>
        <taxon>Pezizomycotina</taxon>
        <taxon>Dothideomycetes</taxon>
        <taxon>Dothideomycetidae</taxon>
        <taxon>Mycosphaerellales</taxon>
        <taxon>Mycosphaerellaceae</taxon>
        <taxon>Fulvia</taxon>
    </lineage>
</organism>
<reference evidence="2" key="2">
    <citation type="journal article" date="2022" name="Microb. Genom.">
        <title>A chromosome-scale genome assembly of the tomato pathogen Cladosporium fulvum reveals a compartmentalized genome architecture and the presence of a dispensable chromosome.</title>
        <authorList>
            <person name="Zaccaron A.Z."/>
            <person name="Chen L.H."/>
            <person name="Samaras A."/>
            <person name="Stergiopoulos I."/>
        </authorList>
    </citation>
    <scope>NUCLEOTIDE SEQUENCE</scope>
    <source>
        <strain evidence="2">Race5_Kim</strain>
    </source>
</reference>
<evidence type="ECO:0000313" key="3">
    <source>
        <dbReference type="Proteomes" id="UP000756132"/>
    </source>
</evidence>